<sequence>MARLADDPDYNAGESPDNVASLQYEARNYDNYYGRGFR</sequence>
<protein>
    <submittedName>
        <fullName evidence="2">Uncharacterized protein</fullName>
    </submittedName>
</protein>
<proteinExistence type="predicted"/>
<dbReference type="EMBL" id="CAAALY010051684">
    <property type="protein sequence ID" value="VEL21505.1"/>
    <property type="molecule type" value="Genomic_DNA"/>
</dbReference>
<keyword evidence="3" id="KW-1185">Reference proteome</keyword>
<name>A0A3S5BWB3_9PLAT</name>
<gene>
    <name evidence="2" type="ORF">PXEA_LOCUS14945</name>
</gene>
<reference evidence="2" key="1">
    <citation type="submission" date="2018-11" db="EMBL/GenBank/DDBJ databases">
        <authorList>
            <consortium name="Pathogen Informatics"/>
        </authorList>
    </citation>
    <scope>NUCLEOTIDE SEQUENCE</scope>
</reference>
<evidence type="ECO:0000313" key="2">
    <source>
        <dbReference type="EMBL" id="VEL21505.1"/>
    </source>
</evidence>
<comment type="caution">
    <text evidence="2">The sequence shown here is derived from an EMBL/GenBank/DDBJ whole genome shotgun (WGS) entry which is preliminary data.</text>
</comment>
<dbReference type="Proteomes" id="UP000784294">
    <property type="component" value="Unassembled WGS sequence"/>
</dbReference>
<organism evidence="2 3">
    <name type="scientific">Protopolystoma xenopodis</name>
    <dbReference type="NCBI Taxonomy" id="117903"/>
    <lineage>
        <taxon>Eukaryota</taxon>
        <taxon>Metazoa</taxon>
        <taxon>Spiralia</taxon>
        <taxon>Lophotrochozoa</taxon>
        <taxon>Platyhelminthes</taxon>
        <taxon>Monogenea</taxon>
        <taxon>Polyopisthocotylea</taxon>
        <taxon>Polystomatidea</taxon>
        <taxon>Polystomatidae</taxon>
        <taxon>Protopolystoma</taxon>
    </lineage>
</organism>
<evidence type="ECO:0000256" key="1">
    <source>
        <dbReference type="SAM" id="MobiDB-lite"/>
    </source>
</evidence>
<feature type="non-terminal residue" evidence="2">
    <location>
        <position position="38"/>
    </location>
</feature>
<accession>A0A3S5BWB3</accession>
<feature type="region of interest" description="Disordered" evidence="1">
    <location>
        <begin position="1"/>
        <end position="21"/>
    </location>
</feature>
<dbReference type="AlphaFoldDB" id="A0A3S5BWB3"/>
<evidence type="ECO:0000313" key="3">
    <source>
        <dbReference type="Proteomes" id="UP000784294"/>
    </source>
</evidence>